<dbReference type="InterPro" id="IPR050767">
    <property type="entry name" value="Sel1_AlgK"/>
</dbReference>
<dbReference type="Proteomes" id="UP000026913">
    <property type="component" value="Chromosome"/>
</dbReference>
<dbReference type="PANTHER" id="PTHR11102">
    <property type="entry name" value="SEL-1-LIKE PROTEIN"/>
    <property type="match status" value="1"/>
</dbReference>
<evidence type="ECO:0000313" key="1">
    <source>
        <dbReference type="EMBL" id="AHZ67380.1"/>
    </source>
</evidence>
<name>A0A024E486_9PSED</name>
<dbReference type="AlphaFoldDB" id="A0A024E486"/>
<evidence type="ECO:0000313" key="2">
    <source>
        <dbReference type="Proteomes" id="UP000026913"/>
    </source>
</evidence>
<organism evidence="1 2">
    <name type="scientific">Pseudomonas mandelii JR-1</name>
    <dbReference type="NCBI Taxonomy" id="1147786"/>
    <lineage>
        <taxon>Bacteria</taxon>
        <taxon>Pseudomonadati</taxon>
        <taxon>Pseudomonadota</taxon>
        <taxon>Gammaproteobacteria</taxon>
        <taxon>Pseudomonadales</taxon>
        <taxon>Pseudomonadaceae</taxon>
        <taxon>Pseudomonas</taxon>
    </lineage>
</organism>
<dbReference type="Gene3D" id="1.25.40.10">
    <property type="entry name" value="Tetratricopeptide repeat domain"/>
    <property type="match status" value="1"/>
</dbReference>
<proteinExistence type="predicted"/>
<evidence type="ECO:0008006" key="3">
    <source>
        <dbReference type="Google" id="ProtNLM"/>
    </source>
</evidence>
<accession>A0A024E486</accession>
<dbReference type="HOGENOM" id="CLU_908718_0_0_6"/>
<dbReference type="InterPro" id="IPR011990">
    <property type="entry name" value="TPR-like_helical_dom_sf"/>
</dbReference>
<dbReference type="SUPFAM" id="SSF81901">
    <property type="entry name" value="HCP-like"/>
    <property type="match status" value="1"/>
</dbReference>
<protein>
    <recommendedName>
        <fullName evidence="3">Sel1 repeat family protein</fullName>
    </recommendedName>
</protein>
<sequence length="360" mass="40019">MIITTNAANFMAEHIYPPAEPSTLVPASRNRGQHMRQKLTLATAIFSLLFSCQLLAKPTAELTAAKQTGIALYNQYKMVPAIQHLTIAAKGGDAESQYYLAESIRNTKRYMTEEAQHWYEESANQNNIYAMIQLGRSGDNLCINMGNCPKSTKTPAQWLKGALDLTKPAAESGDPEAMYLMYELTLKDEWLEKSANSGHALAQYWMAIGTRQGDGFLLPWKRHEAVGNWLKLSAEGGYPPAMMEYAAFIYEDQGDLAVARHWIIEAAQKGYKSGISSYGAYSAHSPSLYDFPLDRIKGYALTSLLSELDGGGDVQVYVNETLSEIAEKMTSEEISEANEFAKNWKATHPPLSFFPDKLSR</sequence>
<reference evidence="1 2" key="1">
    <citation type="journal article" date="2012" name="J. Bacteriol.">
        <title>Genome sequence of cold-adapted Pseudomonas mandelii strain JR-1.</title>
        <authorList>
            <person name="Jang S.H."/>
            <person name="Kim J."/>
            <person name="Kim J."/>
            <person name="Hong S."/>
            <person name="Lee C."/>
        </authorList>
    </citation>
    <scope>NUCLEOTIDE SEQUENCE [LARGE SCALE GENOMIC DNA]</scope>
    <source>
        <strain evidence="1 2">JR-1</strain>
    </source>
</reference>
<dbReference type="EMBL" id="CP005960">
    <property type="protein sequence ID" value="AHZ67380.1"/>
    <property type="molecule type" value="Genomic_DNA"/>
</dbReference>
<dbReference type="KEGG" id="pman:OU5_0301"/>
<dbReference type="PANTHER" id="PTHR11102:SF160">
    <property type="entry name" value="ERAD-ASSOCIATED E3 UBIQUITIN-PROTEIN LIGASE COMPONENT HRD3"/>
    <property type="match status" value="1"/>
</dbReference>
<gene>
    <name evidence="1" type="ORF">OU5_0301</name>
</gene>